<gene>
    <name evidence="1" type="ORF">ACFFLS_15675</name>
</gene>
<dbReference type="PROSITE" id="PS51257">
    <property type="entry name" value="PROKAR_LIPOPROTEIN"/>
    <property type="match status" value="1"/>
</dbReference>
<keyword evidence="2" id="KW-1185">Reference proteome</keyword>
<protein>
    <submittedName>
        <fullName evidence="1">DUF4249 domain-containing protein</fullName>
    </submittedName>
</protein>
<dbReference type="RefSeq" id="WP_379684555.1">
    <property type="nucleotide sequence ID" value="NZ_JBHLYW010000010.1"/>
</dbReference>
<dbReference type="EMBL" id="JBHLYW010000010">
    <property type="protein sequence ID" value="MFC0078490.1"/>
    <property type="molecule type" value="Genomic_DNA"/>
</dbReference>
<dbReference type="Pfam" id="PF14054">
    <property type="entry name" value="DUF4249"/>
    <property type="match status" value="1"/>
</dbReference>
<evidence type="ECO:0000313" key="2">
    <source>
        <dbReference type="Proteomes" id="UP001589734"/>
    </source>
</evidence>
<organism evidence="1 2">
    <name type="scientific">Flavobacterium procerum</name>
    <dbReference type="NCBI Taxonomy" id="1455569"/>
    <lineage>
        <taxon>Bacteria</taxon>
        <taxon>Pseudomonadati</taxon>
        <taxon>Bacteroidota</taxon>
        <taxon>Flavobacteriia</taxon>
        <taxon>Flavobacteriales</taxon>
        <taxon>Flavobacteriaceae</taxon>
        <taxon>Flavobacterium</taxon>
    </lineage>
</organism>
<evidence type="ECO:0000313" key="1">
    <source>
        <dbReference type="EMBL" id="MFC0078490.1"/>
    </source>
</evidence>
<sequence length="393" mass="44778">MKKIILFRVLVILLVTSIFGCTTPYSYQTNEFEDLLVVEATITNQLKNQTIKISRTYTLEESTPKFETGATVYVTDDLGNRYDFQEASSEYKSVNQFQAGTGREYQLHITAKDGKSYVSSTEKLPHETQIDNLQANAVTKKGQLGVEITVNSTDPTNSSKYYRYEYDEAYKVVVPKYYPQKPVVINKRIELIDRTVEARTCYMYQTSNELLITNTSKLNDDKVIDFPIKFIDVKNSIIRTRYSILVKQYVQNLAAHTYFETLQEISNSGSLLSQTQPGFNYGNLKSVDNPGEKVIGFFDVSSYSEKRLFFSFTDLFPRVPIPEFPFECPSPVPDDMADQYIFPSFSSPTAVLLVESGTRSYFPTEGPSFILYDIQCGDCTSFASNIKPSFWID</sequence>
<dbReference type="Proteomes" id="UP001589734">
    <property type="component" value="Unassembled WGS sequence"/>
</dbReference>
<comment type="caution">
    <text evidence="1">The sequence shown here is derived from an EMBL/GenBank/DDBJ whole genome shotgun (WGS) entry which is preliminary data.</text>
</comment>
<dbReference type="InterPro" id="IPR025345">
    <property type="entry name" value="DUF4249"/>
</dbReference>
<accession>A0ABV6BSS3</accession>
<reference evidence="1 2" key="1">
    <citation type="submission" date="2024-09" db="EMBL/GenBank/DDBJ databases">
        <authorList>
            <person name="Sun Q."/>
            <person name="Mori K."/>
        </authorList>
    </citation>
    <scope>NUCLEOTIDE SEQUENCE [LARGE SCALE GENOMIC DNA]</scope>
    <source>
        <strain evidence="1 2">CGMCC 1.12926</strain>
    </source>
</reference>
<name>A0ABV6BSS3_9FLAO</name>
<proteinExistence type="predicted"/>